<name>A0A7W5A1V5_9ACTN</name>
<keyword evidence="2" id="KW-0812">Transmembrane</keyword>
<gene>
    <name evidence="4" type="ORF">FHS12_000884</name>
</gene>
<feature type="chain" id="PRO_5031328234" description="Peptidase MA-like domain-containing protein" evidence="3">
    <location>
        <begin position="23"/>
        <end position="658"/>
    </location>
</feature>
<accession>A0A7W5A1V5</accession>
<organism evidence="4 5">
    <name type="scientific">Nocardioides albus</name>
    <dbReference type="NCBI Taxonomy" id="1841"/>
    <lineage>
        <taxon>Bacteria</taxon>
        <taxon>Bacillati</taxon>
        <taxon>Actinomycetota</taxon>
        <taxon>Actinomycetes</taxon>
        <taxon>Propionibacteriales</taxon>
        <taxon>Nocardioidaceae</taxon>
        <taxon>Nocardioides</taxon>
    </lineage>
</organism>
<keyword evidence="2" id="KW-0472">Membrane</keyword>
<evidence type="ECO:0000256" key="2">
    <source>
        <dbReference type="SAM" id="Phobius"/>
    </source>
</evidence>
<evidence type="ECO:0000313" key="4">
    <source>
        <dbReference type="EMBL" id="MBB3087951.1"/>
    </source>
</evidence>
<evidence type="ECO:0000313" key="5">
    <source>
        <dbReference type="Proteomes" id="UP000577707"/>
    </source>
</evidence>
<evidence type="ECO:0000256" key="3">
    <source>
        <dbReference type="SAM" id="SignalP"/>
    </source>
</evidence>
<keyword evidence="5" id="KW-1185">Reference proteome</keyword>
<feature type="compositionally biased region" description="Acidic residues" evidence="1">
    <location>
        <begin position="644"/>
        <end position="658"/>
    </location>
</feature>
<protein>
    <recommendedName>
        <fullName evidence="6">Peptidase MA-like domain-containing protein</fullName>
    </recommendedName>
</protein>
<keyword evidence="2" id="KW-1133">Transmembrane helix</keyword>
<proteinExistence type="predicted"/>
<reference evidence="4 5" key="1">
    <citation type="submission" date="2020-08" db="EMBL/GenBank/DDBJ databases">
        <title>Genomic Encyclopedia of Type Strains, Phase III (KMG-III): the genomes of soil and plant-associated and newly described type strains.</title>
        <authorList>
            <person name="Whitman W."/>
        </authorList>
    </citation>
    <scope>NUCLEOTIDE SEQUENCE [LARGE SCALE GENOMIC DNA]</scope>
    <source>
        <strain evidence="4 5">CECT 3302</strain>
    </source>
</reference>
<feature type="transmembrane region" description="Helical" evidence="2">
    <location>
        <begin position="599"/>
        <end position="619"/>
    </location>
</feature>
<comment type="caution">
    <text evidence="4">The sequence shown here is derived from an EMBL/GenBank/DDBJ whole genome shotgun (WGS) entry which is preliminary data.</text>
</comment>
<dbReference type="SUPFAM" id="SSF55486">
    <property type="entry name" value="Metalloproteases ('zincins'), catalytic domain"/>
    <property type="match status" value="1"/>
</dbReference>
<dbReference type="RefSeq" id="WP_183542627.1">
    <property type="nucleotide sequence ID" value="NZ_BMQT01000004.1"/>
</dbReference>
<dbReference type="EMBL" id="JACHXG010000002">
    <property type="protein sequence ID" value="MBB3087951.1"/>
    <property type="molecule type" value="Genomic_DNA"/>
</dbReference>
<dbReference type="AlphaFoldDB" id="A0A7W5A1V5"/>
<dbReference type="Proteomes" id="UP000577707">
    <property type="component" value="Unassembled WGS sequence"/>
</dbReference>
<feature type="region of interest" description="Disordered" evidence="1">
    <location>
        <begin position="636"/>
        <end position="658"/>
    </location>
</feature>
<evidence type="ECO:0000256" key="1">
    <source>
        <dbReference type="SAM" id="MobiDB-lite"/>
    </source>
</evidence>
<evidence type="ECO:0008006" key="6">
    <source>
        <dbReference type="Google" id="ProtNLM"/>
    </source>
</evidence>
<feature type="signal peptide" evidence="3">
    <location>
        <begin position="1"/>
        <end position="22"/>
    </location>
</feature>
<sequence length="658" mass="70670">MSVFIGVLASGLALATASPVAAAPGDGLAASSNARYVVDVKAREVRASIDLTITNQQPDQGNTRYYYNSYWIYVPAKATKIRASSHGATLPVSLEPVPNGPGSFARVGFSGLYYGQTRTISWDYTMPAAPIRSKKSNVRVGDGYAVFEAVGIGDDTTVEVVGPPAMELDASDGVFIQKETGKSVTWTASDVEFAGVSLRDREKNIERTVSIGGTDVVVQAFPGDEAWLDFAERNIAEAVPILERIVGEKWPGELDVIREDTSSEATGYAWFDSSEREIVVSERLDAPTLYHELTHAWTNHDTTDERWINEGLTEVIAARVARETGVKEEPRKTPRRKGPGAFPLTEWGAFSQTNRGTDLYGYAAAYTAVAAMLEDLDDDQFSALVRDLYLGRTAYDGPEEEGYQGGGAVWGTFLDLAVKHGADQNIDRELKTWVLTRGQAKQLAAAKKAKAAYDVIDEADGEWLPPKGLREAMAYWKFQDAATIRDLAGDAAEEAGEFQIAAADAGLPASTAMKAAYETANVASEYGDVAAALAKAGMVTAEVGGVSAAVAGFDGPVTEVGELLLRLDSAAAEARDDLDAGSVEQAAATADVIAARSTWVLIAGIAAWLALISAAYGLFRLSRWIAVRVRARRRARREQRDPDGEAEDVEQAEVEIMA</sequence>
<keyword evidence="3" id="KW-0732">Signal</keyword>